<gene>
    <name evidence="1" type="ORF">INT43_000518</name>
</gene>
<sequence>MQILMTEQCHCFITEVYPTSDKSQQAAVWQPVLDRHGQISFDLTEPAAKTNDSQSSVQFLQLNRYPLSRSRHSFDSSMEPIQESDEE</sequence>
<keyword evidence="2" id="KW-1185">Reference proteome</keyword>
<evidence type="ECO:0000313" key="1">
    <source>
        <dbReference type="EMBL" id="KAG2184609.1"/>
    </source>
</evidence>
<evidence type="ECO:0000313" key="2">
    <source>
        <dbReference type="Proteomes" id="UP000654370"/>
    </source>
</evidence>
<reference evidence="1" key="1">
    <citation type="submission" date="2020-12" db="EMBL/GenBank/DDBJ databases">
        <title>Metabolic potential, ecology and presence of endohyphal bacteria is reflected in genomic diversity of Mucoromycotina.</title>
        <authorList>
            <person name="Muszewska A."/>
            <person name="Okrasinska A."/>
            <person name="Steczkiewicz K."/>
            <person name="Drgas O."/>
            <person name="Orlowska M."/>
            <person name="Perlinska-Lenart U."/>
            <person name="Aleksandrzak-Piekarczyk T."/>
            <person name="Szatraj K."/>
            <person name="Zielenkiewicz U."/>
            <person name="Pilsyk S."/>
            <person name="Malc E."/>
            <person name="Mieczkowski P."/>
            <person name="Kruszewska J.S."/>
            <person name="Biernat P."/>
            <person name="Pawlowska J."/>
        </authorList>
    </citation>
    <scope>NUCLEOTIDE SEQUENCE</scope>
    <source>
        <strain evidence="1">WA0000067209</strain>
    </source>
</reference>
<name>A0A8H7Q3Y1_MORIS</name>
<accession>A0A8H7Q3Y1</accession>
<dbReference type="OrthoDB" id="2377049at2759"/>
<dbReference type="EMBL" id="JAEPQZ010000002">
    <property type="protein sequence ID" value="KAG2184609.1"/>
    <property type="molecule type" value="Genomic_DNA"/>
</dbReference>
<comment type="caution">
    <text evidence="1">The sequence shown here is derived from an EMBL/GenBank/DDBJ whole genome shotgun (WGS) entry which is preliminary data.</text>
</comment>
<dbReference type="Proteomes" id="UP000654370">
    <property type="component" value="Unassembled WGS sequence"/>
</dbReference>
<dbReference type="AlphaFoldDB" id="A0A8H7Q3Y1"/>
<organism evidence="1 2">
    <name type="scientific">Mortierella isabellina</name>
    <name type="common">Filamentous fungus</name>
    <name type="synonym">Umbelopsis isabellina</name>
    <dbReference type="NCBI Taxonomy" id="91625"/>
    <lineage>
        <taxon>Eukaryota</taxon>
        <taxon>Fungi</taxon>
        <taxon>Fungi incertae sedis</taxon>
        <taxon>Mucoromycota</taxon>
        <taxon>Mucoromycotina</taxon>
        <taxon>Umbelopsidomycetes</taxon>
        <taxon>Umbelopsidales</taxon>
        <taxon>Umbelopsidaceae</taxon>
        <taxon>Umbelopsis</taxon>
    </lineage>
</organism>
<proteinExistence type="predicted"/>
<protein>
    <submittedName>
        <fullName evidence="1">Uncharacterized protein</fullName>
    </submittedName>
</protein>